<evidence type="ECO:0000313" key="7">
    <source>
        <dbReference type="EMBL" id="KXK63753.1"/>
    </source>
</evidence>
<dbReference type="InterPro" id="IPR030934">
    <property type="entry name" value="Intein_C"/>
</dbReference>
<keyword evidence="3" id="KW-0411">Iron-sulfur</keyword>
<dbReference type="SMART" id="SM00305">
    <property type="entry name" value="HintC"/>
    <property type="match status" value="1"/>
</dbReference>
<evidence type="ECO:0000259" key="5">
    <source>
        <dbReference type="SMART" id="SM00305"/>
    </source>
</evidence>
<feature type="region of interest" description="Disordered" evidence="4">
    <location>
        <begin position="660"/>
        <end position="682"/>
    </location>
</feature>
<dbReference type="GO" id="GO:0046872">
    <property type="term" value="F:metal ion binding"/>
    <property type="evidence" value="ECO:0007669"/>
    <property type="project" value="UniProtKB-KW"/>
</dbReference>
<dbReference type="AlphaFoldDB" id="A0A136PZE8"/>
<protein>
    <submittedName>
        <fullName evidence="7">Radical SAM protein</fullName>
    </submittedName>
</protein>
<dbReference type="SUPFAM" id="SSF102114">
    <property type="entry name" value="Radical SAM enzymes"/>
    <property type="match status" value="1"/>
</dbReference>
<dbReference type="EMBL" id="LRQV01000002">
    <property type="protein sequence ID" value="KXK63753.1"/>
    <property type="molecule type" value="Genomic_DNA"/>
</dbReference>
<gene>
    <name evidence="7" type="ORF">AWW66_00765</name>
</gene>
<accession>A0A136PZE8</accession>
<dbReference type="RefSeq" id="WP_067359339.1">
    <property type="nucleotide sequence ID" value="NZ_JBIUBN010000003.1"/>
</dbReference>
<dbReference type="OrthoDB" id="9785699at2"/>
<dbReference type="InterPro" id="IPR003586">
    <property type="entry name" value="Hint_dom_C"/>
</dbReference>
<keyword evidence="2" id="KW-0408">Iron</keyword>
<name>A0A136PZE8_9ACTN</name>
<evidence type="ECO:0000313" key="8">
    <source>
        <dbReference type="Proteomes" id="UP000070620"/>
    </source>
</evidence>
<evidence type="ECO:0000256" key="1">
    <source>
        <dbReference type="ARBA" id="ARBA00022723"/>
    </source>
</evidence>
<proteinExistence type="predicted"/>
<dbReference type="PANTHER" id="PTHR43432">
    <property type="entry name" value="SLR0285 PROTEIN"/>
    <property type="match status" value="1"/>
</dbReference>
<evidence type="ECO:0000256" key="4">
    <source>
        <dbReference type="SAM" id="MobiDB-lite"/>
    </source>
</evidence>
<organism evidence="7 8">
    <name type="scientific">Micromonospora rosaria</name>
    <dbReference type="NCBI Taxonomy" id="47874"/>
    <lineage>
        <taxon>Bacteria</taxon>
        <taxon>Bacillati</taxon>
        <taxon>Actinomycetota</taxon>
        <taxon>Actinomycetes</taxon>
        <taxon>Micromonosporales</taxon>
        <taxon>Micromonosporaceae</taxon>
        <taxon>Micromonospora</taxon>
    </lineage>
</organism>
<dbReference type="NCBIfam" id="NF038136">
    <property type="entry name" value="rSAM_Rv_intein"/>
    <property type="match status" value="1"/>
</dbReference>
<comment type="caution">
    <text evidence="7">The sequence shown here is derived from an EMBL/GenBank/DDBJ whole genome shotgun (WGS) entry which is preliminary data.</text>
</comment>
<dbReference type="CDD" id="cd00081">
    <property type="entry name" value="Hint"/>
    <property type="match status" value="1"/>
</dbReference>
<dbReference type="Pfam" id="PF04055">
    <property type="entry name" value="Radical_SAM"/>
    <property type="match status" value="1"/>
</dbReference>
<feature type="domain" description="Hint" evidence="6">
    <location>
        <begin position="82"/>
        <end position="188"/>
    </location>
</feature>
<dbReference type="GO" id="GO:0016539">
    <property type="term" value="P:intein-mediated protein splicing"/>
    <property type="evidence" value="ECO:0007669"/>
    <property type="project" value="InterPro"/>
</dbReference>
<dbReference type="SMART" id="SM00306">
    <property type="entry name" value="HintN"/>
    <property type="match status" value="1"/>
</dbReference>
<dbReference type="InterPro" id="IPR003587">
    <property type="entry name" value="Hint_dom_N"/>
</dbReference>
<dbReference type="InterPro" id="IPR007197">
    <property type="entry name" value="rSAM"/>
</dbReference>
<keyword evidence="1" id="KW-0479">Metal-binding</keyword>
<reference evidence="7 8" key="1">
    <citation type="submission" date="2016-01" db="EMBL/GenBank/DDBJ databases">
        <title>Whole genome sequence and analysis of Micromonospora rosaria DSM 803, which can produce antibacterial substance rosamicin.</title>
        <authorList>
            <person name="Yang H."/>
            <person name="He X."/>
            <person name="Zhu D."/>
        </authorList>
    </citation>
    <scope>NUCLEOTIDE SEQUENCE [LARGE SCALE GENOMIC DNA]</scope>
    <source>
        <strain evidence="7 8">DSM 803</strain>
    </source>
</reference>
<dbReference type="Gene3D" id="2.170.16.10">
    <property type="entry name" value="Hedgehog/Intein (Hint) domain"/>
    <property type="match status" value="1"/>
</dbReference>
<dbReference type="Proteomes" id="UP000070620">
    <property type="component" value="Unassembled WGS sequence"/>
</dbReference>
<keyword evidence="8" id="KW-1185">Reference proteome</keyword>
<dbReference type="InterPro" id="IPR006141">
    <property type="entry name" value="Intein_N"/>
</dbReference>
<dbReference type="SUPFAM" id="SSF51294">
    <property type="entry name" value="Hedgehog/intein (Hint) domain"/>
    <property type="match status" value="1"/>
</dbReference>
<evidence type="ECO:0000256" key="2">
    <source>
        <dbReference type="ARBA" id="ARBA00023004"/>
    </source>
</evidence>
<dbReference type="PROSITE" id="PS50818">
    <property type="entry name" value="INTEIN_C_TER"/>
    <property type="match status" value="1"/>
</dbReference>
<evidence type="ECO:0000256" key="3">
    <source>
        <dbReference type="ARBA" id="ARBA00023014"/>
    </source>
</evidence>
<dbReference type="GO" id="GO:0051536">
    <property type="term" value="F:iron-sulfur cluster binding"/>
    <property type="evidence" value="ECO:0007669"/>
    <property type="project" value="UniProtKB-KW"/>
</dbReference>
<dbReference type="PROSITE" id="PS50817">
    <property type="entry name" value="INTEIN_N_TER"/>
    <property type="match status" value="1"/>
</dbReference>
<dbReference type="InterPro" id="IPR040086">
    <property type="entry name" value="MJ0683-like"/>
</dbReference>
<dbReference type="InterPro" id="IPR036844">
    <property type="entry name" value="Hint_dom_sf"/>
</dbReference>
<feature type="compositionally biased region" description="Low complexity" evidence="4">
    <location>
        <begin position="672"/>
        <end position="682"/>
    </location>
</feature>
<feature type="domain" description="Hint" evidence="5">
    <location>
        <begin position="381"/>
        <end position="423"/>
    </location>
</feature>
<dbReference type="NCBIfam" id="NF038135">
    <property type="entry name" value="rSAM_Rv2578c"/>
    <property type="match status" value="1"/>
</dbReference>
<feature type="region of interest" description="Disordered" evidence="4">
    <location>
        <begin position="1"/>
        <end position="22"/>
    </location>
</feature>
<evidence type="ECO:0000259" key="6">
    <source>
        <dbReference type="SMART" id="SM00306"/>
    </source>
</evidence>
<dbReference type="InterPro" id="IPR058240">
    <property type="entry name" value="rSAM_sf"/>
</dbReference>
<dbReference type="PANTHER" id="PTHR43432:SF3">
    <property type="entry name" value="SLR0285 PROTEIN"/>
    <property type="match status" value="1"/>
</dbReference>
<sequence length="682" mass="73907">MRWENLSAPPDEGLPDGSAPATPPLPLALPGAVARTFDTPGFAGMTFYEVRAKSILNRVPGTSRVPFQWTVNPYRGCSHACVYCLSGDTPILMADGRTKPIEAVRPGDRIYGTRRCGTYRRYVVTTVLDAWSTVKPAYRVTLADGTSLVAGGDHRFLTERGWKYVAAGPPGNARRPRLTTSNRLLGTGRFTAPPKPSPGYRRGYLCAVLGAAGVADTGDGRVRLTLADDEAADRSARFLAGEGVRARRPAGGPTAPGRPATATVVVTGQPGGETVTELARWPAQPADGWWLGFLAGAFDARGSCRQGVLRIGARDDATVERVTAGLRRFGFTWVREEPRAPTRLRQVRLTGGLPARLRFFHLTDPAATRPRSIEGAALKCAGDLRVVRIEPLGLALPLWDLTTGTGDFIADGVVSHNCFARNSHTYLDLDAGADFDRKVVVKVNAGELLRRELAAPKWRGAPVAMGTNVDCYQRVEGRYRLMPPIIEALRDFANPFSILTKGTLILRDLPLLRQAAEVTRVGLAYSVGFVDEALWRAVEPGTPSPRRRLDAVRALTDAGLPVGVLMAPVLPGLTDDDESIERTVAAIAAAGATSVTPLALHLRPGAREWYAHWLAREFPRLVPRYRQLYRSGAYAPQAYQREVTARVRIAARRHGLHRVAAGDDHRPPEPPAGAAPEQLTLL</sequence>
<dbReference type="Gene3D" id="3.80.30.30">
    <property type="match status" value="1"/>
</dbReference>